<accession>A0A640RZ28</accession>
<dbReference type="AlphaFoldDB" id="A0A640RZ28"/>
<comment type="caution">
    <text evidence="2">The sequence shown here is derived from an EMBL/GenBank/DDBJ whole genome shotgun (WGS) entry which is preliminary data.</text>
</comment>
<dbReference type="Proteomes" id="UP000435837">
    <property type="component" value="Unassembled WGS sequence"/>
</dbReference>
<reference evidence="2 3" key="1">
    <citation type="submission" date="2019-12" db="EMBL/GenBank/DDBJ databases">
        <title>Whole genome shotgun sequence of Streptomyces caniferus NBRC 15389.</title>
        <authorList>
            <person name="Ichikawa N."/>
            <person name="Kimura A."/>
            <person name="Kitahashi Y."/>
            <person name="Komaki H."/>
            <person name="Tamura T."/>
        </authorList>
    </citation>
    <scope>NUCLEOTIDE SEQUENCE [LARGE SCALE GENOMIC DNA]</scope>
    <source>
        <strain evidence="2 3">NBRC 15389</strain>
    </source>
</reference>
<proteinExistence type="predicted"/>
<evidence type="ECO:0000313" key="3">
    <source>
        <dbReference type="Proteomes" id="UP000435837"/>
    </source>
</evidence>
<feature type="region of interest" description="Disordered" evidence="1">
    <location>
        <begin position="34"/>
        <end position="54"/>
    </location>
</feature>
<dbReference type="EMBL" id="BLIN01000001">
    <property type="protein sequence ID" value="GFE04140.1"/>
    <property type="molecule type" value="Genomic_DNA"/>
</dbReference>
<evidence type="ECO:0000313" key="2">
    <source>
        <dbReference type="EMBL" id="GFE04140.1"/>
    </source>
</evidence>
<name>A0A640RZ28_9ACTN</name>
<feature type="region of interest" description="Disordered" evidence="1">
    <location>
        <begin position="72"/>
        <end position="103"/>
    </location>
</feature>
<evidence type="ECO:0000256" key="1">
    <source>
        <dbReference type="SAM" id="MobiDB-lite"/>
    </source>
</evidence>
<sequence length="103" mass="11164">MTQEGRDLLGCGNGERIDDPRARQLVQMVREPGEPVRGVRQREDAQAQALPVQRPAQHQCLGGAHARAELFGDIGGHPRVGRGRGGEHGHTGGRSASMVRSRR</sequence>
<protein>
    <submittedName>
        <fullName evidence="2">Uncharacterized protein</fullName>
    </submittedName>
</protein>
<organism evidence="2 3">
    <name type="scientific">Streptomyces caniferus</name>
    <dbReference type="NCBI Taxonomy" id="285557"/>
    <lineage>
        <taxon>Bacteria</taxon>
        <taxon>Bacillati</taxon>
        <taxon>Actinomycetota</taxon>
        <taxon>Actinomycetes</taxon>
        <taxon>Kitasatosporales</taxon>
        <taxon>Streptomycetaceae</taxon>
        <taxon>Streptomyces</taxon>
    </lineage>
</organism>
<gene>
    <name evidence="2" type="ORF">Scani_04080</name>
</gene>